<gene>
    <name evidence="4" type="ORF">SGQ83_19280</name>
</gene>
<feature type="signal peptide" evidence="2">
    <location>
        <begin position="1"/>
        <end position="20"/>
    </location>
</feature>
<sequence length="115" mass="12748">MKNFYATLLLLLITCSFSLAQTKISFHKKGDNTAPVDSDPLNLKYYPNPVKDVFYISFDKEITTIAVINFLGQTVIEKSIHSAQGSVDMSALAPGVYFIKVTTPSLSKTLKIIKE</sequence>
<name>A0ABU4RJC4_9FLAO</name>
<dbReference type="Proteomes" id="UP001273350">
    <property type="component" value="Unassembled WGS sequence"/>
</dbReference>
<feature type="chain" id="PRO_5046433229" evidence="2">
    <location>
        <begin position="21"/>
        <end position="115"/>
    </location>
</feature>
<protein>
    <submittedName>
        <fullName evidence="4">T9SS type A sorting domain-containing protein</fullName>
    </submittedName>
</protein>
<dbReference type="EMBL" id="JAWXVI010000010">
    <property type="protein sequence ID" value="MDX6191505.1"/>
    <property type="molecule type" value="Genomic_DNA"/>
</dbReference>
<dbReference type="Pfam" id="PF18962">
    <property type="entry name" value="Por_Secre_tail"/>
    <property type="match status" value="1"/>
</dbReference>
<accession>A0ABU4RJC4</accession>
<evidence type="ECO:0000256" key="2">
    <source>
        <dbReference type="SAM" id="SignalP"/>
    </source>
</evidence>
<dbReference type="NCBIfam" id="TIGR04183">
    <property type="entry name" value="Por_Secre_tail"/>
    <property type="match status" value="1"/>
</dbReference>
<dbReference type="InterPro" id="IPR026444">
    <property type="entry name" value="Secre_tail"/>
</dbReference>
<organism evidence="4 5">
    <name type="scientific">Flavobacterium cupriresistens</name>
    <dbReference type="NCBI Taxonomy" id="2893885"/>
    <lineage>
        <taxon>Bacteria</taxon>
        <taxon>Pseudomonadati</taxon>
        <taxon>Bacteroidota</taxon>
        <taxon>Flavobacteriia</taxon>
        <taxon>Flavobacteriales</taxon>
        <taxon>Flavobacteriaceae</taxon>
        <taxon>Flavobacterium</taxon>
    </lineage>
</organism>
<evidence type="ECO:0000313" key="4">
    <source>
        <dbReference type="EMBL" id="MDX6191505.1"/>
    </source>
</evidence>
<proteinExistence type="predicted"/>
<feature type="domain" description="Secretion system C-terminal sorting" evidence="3">
    <location>
        <begin position="46"/>
        <end position="113"/>
    </location>
</feature>
<keyword evidence="5" id="KW-1185">Reference proteome</keyword>
<keyword evidence="1 2" id="KW-0732">Signal</keyword>
<evidence type="ECO:0000259" key="3">
    <source>
        <dbReference type="Pfam" id="PF18962"/>
    </source>
</evidence>
<evidence type="ECO:0000313" key="5">
    <source>
        <dbReference type="Proteomes" id="UP001273350"/>
    </source>
</evidence>
<comment type="caution">
    <text evidence="4">The sequence shown here is derived from an EMBL/GenBank/DDBJ whole genome shotgun (WGS) entry which is preliminary data.</text>
</comment>
<dbReference type="RefSeq" id="WP_230003750.1">
    <property type="nucleotide sequence ID" value="NZ_CP087134.1"/>
</dbReference>
<reference evidence="4 5" key="1">
    <citation type="submission" date="2023-11" db="EMBL/GenBank/DDBJ databases">
        <title>Unpublished Manusciprt.</title>
        <authorList>
            <person name="Saticioglu I.B."/>
            <person name="Ay H."/>
            <person name="Ajmi N."/>
            <person name="Altun S."/>
            <person name="Duman M."/>
        </authorList>
    </citation>
    <scope>NUCLEOTIDE SEQUENCE [LARGE SCALE GENOMIC DNA]</scope>
    <source>
        <strain evidence="4 5">Fl-318</strain>
    </source>
</reference>
<evidence type="ECO:0000256" key="1">
    <source>
        <dbReference type="ARBA" id="ARBA00022729"/>
    </source>
</evidence>